<dbReference type="InterPro" id="IPR025610">
    <property type="entry name" value="MYC/MYB_N"/>
</dbReference>
<dbReference type="GO" id="GO:0046983">
    <property type="term" value="F:protein dimerization activity"/>
    <property type="evidence" value="ECO:0007669"/>
    <property type="project" value="InterPro"/>
</dbReference>
<feature type="compositionally biased region" description="Polar residues" evidence="6">
    <location>
        <begin position="38"/>
        <end position="59"/>
    </location>
</feature>
<dbReference type="InterPro" id="IPR011598">
    <property type="entry name" value="bHLH_dom"/>
</dbReference>
<dbReference type="PROSITE" id="PS50888">
    <property type="entry name" value="BHLH"/>
    <property type="match status" value="1"/>
</dbReference>
<dbReference type="Proteomes" id="UP001652623">
    <property type="component" value="Chromosome 6"/>
</dbReference>
<evidence type="ECO:0000256" key="2">
    <source>
        <dbReference type="ARBA" id="ARBA00023015"/>
    </source>
</evidence>
<feature type="compositionally biased region" description="Low complexity" evidence="6">
    <location>
        <begin position="424"/>
        <end position="438"/>
    </location>
</feature>
<sequence length="714" mass="78209">MTEYRIPPTMNLWTDDNASMMEAFMSSSDLSAFWGPPQTHNTTHPQLPQLSSAASTSAPTGDPARAVSQSQPPTPQPPSSAVALFNQDTLQQRLQALIEGARENWTYAIFWQSSYDYSAASVLGWGDGYYKGEEDKGRGKVKTNSSAAEQEHRKKVLRELNSLISGSAAAADDAVDEEVTDTEWFFLVSMTQSFVNDSGLPGQAFFNSNPIWIAGPDNLSASPCERARQGQIFGLQTLVCIPLASGVVELGSTELIFQSSDLMNKVRILFNFNNPDAGSSWPLGGGDQGENDPSSLWINDPSSTMELKDSLNTTTTTTPSASVPSTITTMTTTTTTNQQISKNQSAIQLENNHHPSSSTLSENPSAIQANNRQGQQTTQTQSFFTKELNFSEYGFEGNSVKNGNTHSLKPESGEILNFGESKRSSFNNGNGNLFSGHSQFTPEDNTNNKKKRSPTSRGSNDEGMLSFTSGVILPSSGVVKSSGGTGDSDHSDLEASVVRETDSSKVVDTEKRPRKRGRKPANGREEPLNHVEAERQRREKLNQRFYALRAVVPNVSKMDKASLLGDAISYINELKSKLQKTESEKDDLENQMDAMKKELANKDSRGSYTGSGPPPGDHQDHKKSNHHGSKLIDVDIDVKIIGWDAMIRIQCSKKNHPAARLMAALKELDLDVHHASVSVVNDLMIQQATVRMESRFYTQDQLRLALLSRVGDTR</sequence>
<dbReference type="GeneID" id="107430586"/>
<dbReference type="AlphaFoldDB" id="A0A6P4B4G3"/>
<evidence type="ECO:0000256" key="3">
    <source>
        <dbReference type="ARBA" id="ARBA00023163"/>
    </source>
</evidence>
<protein>
    <recommendedName>
        <fullName evidence="5">Transcription factor</fullName>
        <shortName evidence="5">bHLH transcription factor</shortName>
    </recommendedName>
    <alternativeName>
        <fullName evidence="5">Basic helix-loop-helix protein</fullName>
    </alternativeName>
</protein>
<dbReference type="InParanoid" id="A0A6P4B4G3"/>
<dbReference type="GO" id="GO:0003700">
    <property type="term" value="F:DNA-binding transcription factor activity"/>
    <property type="evidence" value="ECO:0007669"/>
    <property type="project" value="InterPro"/>
</dbReference>
<dbReference type="InterPro" id="IPR054502">
    <property type="entry name" value="bHLH-TF_ACT-like_plant"/>
</dbReference>
<comment type="subcellular location">
    <subcellularLocation>
        <location evidence="1 5">Nucleus</location>
    </subcellularLocation>
</comment>
<feature type="compositionally biased region" description="Basic and acidic residues" evidence="6">
    <location>
        <begin position="522"/>
        <end position="535"/>
    </location>
</feature>
<dbReference type="SUPFAM" id="SSF47459">
    <property type="entry name" value="HLH, helix-loop-helix DNA-binding domain"/>
    <property type="match status" value="1"/>
</dbReference>
<reference evidence="9" key="1">
    <citation type="submission" date="2025-08" db="UniProtKB">
        <authorList>
            <consortium name="RefSeq"/>
        </authorList>
    </citation>
    <scope>IDENTIFICATION</scope>
    <source>
        <tissue evidence="9">Seedling</tissue>
    </source>
</reference>
<dbReference type="CDD" id="cd11449">
    <property type="entry name" value="bHLH_AtAIB_like"/>
    <property type="match status" value="1"/>
</dbReference>
<dbReference type="PANTHER" id="PTHR11514:SF43">
    <property type="entry name" value="TRANSCRIPTION FACTOR MYC2"/>
    <property type="match status" value="1"/>
</dbReference>
<evidence type="ECO:0000256" key="5">
    <source>
        <dbReference type="RuleBase" id="RU369104"/>
    </source>
</evidence>
<evidence type="ECO:0000256" key="6">
    <source>
        <dbReference type="SAM" id="MobiDB-lite"/>
    </source>
</evidence>
<dbReference type="InterPro" id="IPR045084">
    <property type="entry name" value="AIB/MYC-like"/>
</dbReference>
<gene>
    <name evidence="9" type="primary">LOC107430586</name>
</gene>
<proteinExistence type="predicted"/>
<dbReference type="GO" id="GO:0000976">
    <property type="term" value="F:transcription cis-regulatory region binding"/>
    <property type="evidence" value="ECO:0007669"/>
    <property type="project" value="TreeGrafter"/>
</dbReference>
<dbReference type="InterPro" id="IPR036638">
    <property type="entry name" value="HLH_DNA-bd_sf"/>
</dbReference>
<dbReference type="SMR" id="A0A6P4B4G3"/>
<dbReference type="Gene3D" id="4.10.280.10">
    <property type="entry name" value="Helix-loop-helix DNA-binding domain"/>
    <property type="match status" value="1"/>
</dbReference>
<dbReference type="Pfam" id="PF00010">
    <property type="entry name" value="HLH"/>
    <property type="match status" value="1"/>
</dbReference>
<dbReference type="GO" id="GO:0005634">
    <property type="term" value="C:nucleus"/>
    <property type="evidence" value="ECO:0007669"/>
    <property type="project" value="UniProtKB-SubCell"/>
</dbReference>
<feature type="compositionally biased region" description="Basic and acidic residues" evidence="6">
    <location>
        <begin position="487"/>
        <end position="511"/>
    </location>
</feature>
<dbReference type="RefSeq" id="XP_015896923.2">
    <property type="nucleotide sequence ID" value="XM_016041437.4"/>
</dbReference>
<feature type="region of interest" description="Disordered" evidence="6">
    <location>
        <begin position="419"/>
        <end position="535"/>
    </location>
</feature>
<feature type="region of interest" description="Disordered" evidence="6">
    <location>
        <begin position="280"/>
        <end position="299"/>
    </location>
</feature>
<organism evidence="8 9">
    <name type="scientific">Ziziphus jujuba</name>
    <name type="common">Chinese jujube</name>
    <name type="synonym">Ziziphus sativa</name>
    <dbReference type="NCBI Taxonomy" id="326968"/>
    <lineage>
        <taxon>Eukaryota</taxon>
        <taxon>Viridiplantae</taxon>
        <taxon>Streptophyta</taxon>
        <taxon>Embryophyta</taxon>
        <taxon>Tracheophyta</taxon>
        <taxon>Spermatophyta</taxon>
        <taxon>Magnoliopsida</taxon>
        <taxon>eudicotyledons</taxon>
        <taxon>Gunneridae</taxon>
        <taxon>Pentapetalae</taxon>
        <taxon>rosids</taxon>
        <taxon>fabids</taxon>
        <taxon>Rosales</taxon>
        <taxon>Rhamnaceae</taxon>
        <taxon>Paliureae</taxon>
        <taxon>Ziziphus</taxon>
    </lineage>
</organism>
<feature type="domain" description="BHLH" evidence="7">
    <location>
        <begin position="525"/>
        <end position="574"/>
    </location>
</feature>
<dbReference type="FunCoup" id="A0A6P4B4G3">
    <property type="interactions" value="330"/>
</dbReference>
<keyword evidence="4 5" id="KW-0539">Nucleus</keyword>
<accession>A0A6P4B4G3</accession>
<feature type="region of interest" description="Disordered" evidence="6">
    <location>
        <begin position="600"/>
        <end position="628"/>
    </location>
</feature>
<feature type="region of interest" description="Disordered" evidence="6">
    <location>
        <begin position="35"/>
        <end position="81"/>
    </location>
</feature>
<dbReference type="PANTHER" id="PTHR11514">
    <property type="entry name" value="MYC"/>
    <property type="match status" value="1"/>
</dbReference>
<keyword evidence="8" id="KW-1185">Reference proteome</keyword>
<keyword evidence="3 5" id="KW-0804">Transcription</keyword>
<evidence type="ECO:0000256" key="1">
    <source>
        <dbReference type="ARBA" id="ARBA00004123"/>
    </source>
</evidence>
<evidence type="ECO:0000313" key="8">
    <source>
        <dbReference type="Proteomes" id="UP001652623"/>
    </source>
</evidence>
<name>A0A6P4B4G3_ZIZJJ</name>
<dbReference type="KEGG" id="zju:107430586"/>
<evidence type="ECO:0000313" key="9">
    <source>
        <dbReference type="RefSeq" id="XP_015896923.2"/>
    </source>
</evidence>
<dbReference type="Pfam" id="PF14215">
    <property type="entry name" value="bHLH-MYC_N"/>
    <property type="match status" value="1"/>
</dbReference>
<evidence type="ECO:0000259" key="7">
    <source>
        <dbReference type="PROSITE" id="PS50888"/>
    </source>
</evidence>
<keyword evidence="2 5" id="KW-0805">Transcription regulation</keyword>
<evidence type="ECO:0000256" key="4">
    <source>
        <dbReference type="ARBA" id="ARBA00023242"/>
    </source>
</evidence>
<dbReference type="SMART" id="SM00353">
    <property type="entry name" value="HLH"/>
    <property type="match status" value="1"/>
</dbReference>
<dbReference type="Pfam" id="PF22754">
    <property type="entry name" value="bHLH-TF_ACT-like_plant"/>
    <property type="match status" value="1"/>
</dbReference>
<feature type="compositionally biased region" description="Basic residues" evidence="6">
    <location>
        <begin position="512"/>
        <end position="521"/>
    </location>
</feature>